<dbReference type="GO" id="GO:0008233">
    <property type="term" value="F:peptidase activity"/>
    <property type="evidence" value="ECO:0007669"/>
    <property type="project" value="UniProtKB-KW"/>
</dbReference>
<feature type="transmembrane region" description="Helical" evidence="14">
    <location>
        <begin position="157"/>
        <end position="176"/>
    </location>
</feature>
<keyword evidence="8 14" id="KW-0378">Hydrolase</keyword>
<dbReference type="Pfam" id="PF02163">
    <property type="entry name" value="Peptidase_M50"/>
    <property type="match status" value="2"/>
</dbReference>
<dbReference type="InterPro" id="IPR008915">
    <property type="entry name" value="Peptidase_M50"/>
</dbReference>
<name>A0ABT9RRI2_9MICC</name>
<evidence type="ECO:0000256" key="13">
    <source>
        <dbReference type="ARBA" id="ARBA00023136"/>
    </source>
</evidence>
<dbReference type="RefSeq" id="WP_307305555.1">
    <property type="nucleotide sequence ID" value="NZ_JAUSRE010000005.1"/>
</dbReference>
<evidence type="ECO:0000256" key="14">
    <source>
        <dbReference type="PIRNR" id="PIRNR006404"/>
    </source>
</evidence>
<evidence type="ECO:0000256" key="6">
    <source>
        <dbReference type="ARBA" id="ARBA00022723"/>
    </source>
</evidence>
<gene>
    <name evidence="16" type="ORF">J2X98_001230</name>
</gene>
<protein>
    <recommendedName>
        <fullName evidence="14">Zinc metalloprotease</fullName>
    </recommendedName>
</protein>
<keyword evidence="9 14" id="KW-0862">Zinc</keyword>
<keyword evidence="17" id="KW-1185">Reference proteome</keyword>
<comment type="cofactor">
    <cofactor evidence="14">
        <name>Zn(2+)</name>
        <dbReference type="ChEBI" id="CHEBI:29105"/>
    </cofactor>
    <text evidence="14">Binds 1 zinc ion per subunit.</text>
</comment>
<dbReference type="InterPro" id="IPR016483">
    <property type="entry name" value="UCP006404_Pept_M50_CBS"/>
</dbReference>
<keyword evidence="4 14" id="KW-0645">Protease</keyword>
<sequence length="396" mass="41185">MADPGAGTGTQQESPGRREGIPLGRIAGVPVVLAYSWFVIAAFTVIVYGPVLARNNPMLGMAAYLVALAYAVLLLISVLVHELAHALTAKIYGWPTQKIVLNLWGGHTQFESFTSSPGRSVLVAFAGPAANFLLAGGAWLVLGTDSLGSVAGILTNIFMWANFLIGVFNVLPGLPLDGGRLVESIVWKATGSQAKGTVAAGWGGRIIVVAIAYWFLLRPYLAGDRPDFSLIMITVLVGGFLWMGASASIQQGTLRGRLPLVSAAALSTPAGGVAATGTVRDALRVQAAGTPSVVVCGPDGRPQGVVDPEALAAVPAAAADTTPITAVAFPLAAGAYVPEWSKGQELIQFLSQLEGRHYAVVDHNGSVTGLLTQDAVLAAMTGKRQGTDRRRQGQNR</sequence>
<keyword evidence="6 14" id="KW-0479">Metal-binding</keyword>
<evidence type="ECO:0000256" key="5">
    <source>
        <dbReference type="ARBA" id="ARBA00022692"/>
    </source>
</evidence>
<dbReference type="PIRSF" id="PIRSF006404">
    <property type="entry name" value="UCP006404_Pept_M50_CBS"/>
    <property type="match status" value="1"/>
</dbReference>
<feature type="transmembrane region" description="Helical" evidence="14">
    <location>
        <begin position="197"/>
        <end position="216"/>
    </location>
</feature>
<evidence type="ECO:0000259" key="15">
    <source>
        <dbReference type="Pfam" id="PF02163"/>
    </source>
</evidence>
<feature type="transmembrane region" description="Helical" evidence="14">
    <location>
        <begin position="26"/>
        <end position="49"/>
    </location>
</feature>
<keyword evidence="7" id="KW-0677">Repeat</keyword>
<keyword evidence="13 14" id="KW-0472">Membrane</keyword>
<dbReference type="PANTHER" id="PTHR39188">
    <property type="entry name" value="MEMBRANE-ASSOCIATED ZINC METALLOPROTEASE M50B"/>
    <property type="match status" value="1"/>
</dbReference>
<comment type="caution">
    <text evidence="16">The sequence shown here is derived from an EMBL/GenBank/DDBJ whole genome shotgun (WGS) entry which is preliminary data.</text>
</comment>
<keyword evidence="5 14" id="KW-0812">Transmembrane</keyword>
<dbReference type="EMBL" id="JAUSRE010000005">
    <property type="protein sequence ID" value="MDP9887652.1"/>
    <property type="molecule type" value="Genomic_DNA"/>
</dbReference>
<dbReference type="CDD" id="cd06164">
    <property type="entry name" value="S2P-M50_SpoIVFB_CBS"/>
    <property type="match status" value="1"/>
</dbReference>
<evidence type="ECO:0000256" key="4">
    <source>
        <dbReference type="ARBA" id="ARBA00022670"/>
    </source>
</evidence>
<keyword evidence="10 14" id="KW-1133">Transmembrane helix</keyword>
<feature type="transmembrane region" description="Helical" evidence="14">
    <location>
        <begin position="228"/>
        <end position="249"/>
    </location>
</feature>
<proteinExistence type="inferred from homology"/>
<dbReference type="InterPro" id="IPR046342">
    <property type="entry name" value="CBS_dom_sf"/>
</dbReference>
<feature type="transmembrane region" description="Helical" evidence="14">
    <location>
        <begin position="61"/>
        <end position="80"/>
    </location>
</feature>
<dbReference type="Proteomes" id="UP001226577">
    <property type="component" value="Unassembled WGS sequence"/>
</dbReference>
<evidence type="ECO:0000256" key="2">
    <source>
        <dbReference type="ARBA" id="ARBA00007931"/>
    </source>
</evidence>
<evidence type="ECO:0000256" key="3">
    <source>
        <dbReference type="ARBA" id="ARBA00022475"/>
    </source>
</evidence>
<feature type="domain" description="Peptidase M50" evidence="15">
    <location>
        <begin position="70"/>
        <end position="142"/>
    </location>
</feature>
<keyword evidence="12" id="KW-0129">CBS domain</keyword>
<keyword evidence="3 14" id="KW-1003">Cell membrane</keyword>
<organism evidence="16 17">
    <name type="scientific">Pseudarthrobacter enclensis</name>
    <dbReference type="NCBI Taxonomy" id="993070"/>
    <lineage>
        <taxon>Bacteria</taxon>
        <taxon>Bacillati</taxon>
        <taxon>Actinomycetota</taxon>
        <taxon>Actinomycetes</taxon>
        <taxon>Micrococcales</taxon>
        <taxon>Micrococcaceae</taxon>
        <taxon>Pseudarthrobacter</taxon>
    </lineage>
</organism>
<evidence type="ECO:0000256" key="10">
    <source>
        <dbReference type="ARBA" id="ARBA00022989"/>
    </source>
</evidence>
<feature type="domain" description="Peptidase M50" evidence="15">
    <location>
        <begin position="155"/>
        <end position="197"/>
    </location>
</feature>
<keyword evidence="11 14" id="KW-0482">Metalloprotease</keyword>
<evidence type="ECO:0000256" key="8">
    <source>
        <dbReference type="ARBA" id="ARBA00022801"/>
    </source>
</evidence>
<accession>A0ABT9RRI2</accession>
<reference evidence="16 17" key="1">
    <citation type="submission" date="2023-07" db="EMBL/GenBank/DDBJ databases">
        <title>Sorghum-associated microbial communities from plants grown in Nebraska, USA.</title>
        <authorList>
            <person name="Schachtman D."/>
        </authorList>
    </citation>
    <scope>NUCLEOTIDE SEQUENCE [LARGE SCALE GENOMIC DNA]</scope>
    <source>
        <strain evidence="16 17">CC222</strain>
    </source>
</reference>
<evidence type="ECO:0000313" key="17">
    <source>
        <dbReference type="Proteomes" id="UP001226577"/>
    </source>
</evidence>
<comment type="subcellular location">
    <subcellularLocation>
        <location evidence="1 14">Cell membrane</location>
        <topology evidence="1 14">Multi-pass membrane protein</topology>
    </subcellularLocation>
</comment>
<evidence type="ECO:0000256" key="11">
    <source>
        <dbReference type="ARBA" id="ARBA00023049"/>
    </source>
</evidence>
<evidence type="ECO:0000256" key="12">
    <source>
        <dbReference type="ARBA" id="ARBA00023122"/>
    </source>
</evidence>
<evidence type="ECO:0000256" key="7">
    <source>
        <dbReference type="ARBA" id="ARBA00022737"/>
    </source>
</evidence>
<dbReference type="GO" id="GO:0006508">
    <property type="term" value="P:proteolysis"/>
    <property type="evidence" value="ECO:0007669"/>
    <property type="project" value="UniProtKB-KW"/>
</dbReference>
<evidence type="ECO:0000256" key="1">
    <source>
        <dbReference type="ARBA" id="ARBA00004651"/>
    </source>
</evidence>
<dbReference type="PANTHER" id="PTHR39188:SF3">
    <property type="entry name" value="STAGE IV SPORULATION PROTEIN FB"/>
    <property type="match status" value="1"/>
</dbReference>
<evidence type="ECO:0000313" key="16">
    <source>
        <dbReference type="EMBL" id="MDP9887652.1"/>
    </source>
</evidence>
<comment type="similarity">
    <text evidence="2 14">Belongs to the peptidase M50B family.</text>
</comment>
<feature type="transmembrane region" description="Helical" evidence="14">
    <location>
        <begin position="121"/>
        <end position="142"/>
    </location>
</feature>
<evidence type="ECO:0000256" key="9">
    <source>
        <dbReference type="ARBA" id="ARBA00022833"/>
    </source>
</evidence>
<dbReference type="SUPFAM" id="SSF54631">
    <property type="entry name" value="CBS-domain pair"/>
    <property type="match status" value="1"/>
</dbReference>